<proteinExistence type="predicted"/>
<dbReference type="AlphaFoldDB" id="A0A3D8QNZ6"/>
<evidence type="ECO:0000256" key="1">
    <source>
        <dbReference type="SAM" id="MobiDB-lite"/>
    </source>
</evidence>
<dbReference type="OrthoDB" id="419768at2759"/>
<name>A0A3D8QNZ6_9HELO</name>
<feature type="compositionally biased region" description="Basic and acidic residues" evidence="1">
    <location>
        <begin position="18"/>
        <end position="29"/>
    </location>
</feature>
<dbReference type="EMBL" id="PDLM01000013">
    <property type="protein sequence ID" value="RDW63525.1"/>
    <property type="molecule type" value="Genomic_DNA"/>
</dbReference>
<dbReference type="PANTHER" id="PTHR47348:SF2">
    <property type="entry name" value="MEIOTICALLY UP-REGULATED 190 PROTEIN"/>
    <property type="match status" value="1"/>
</dbReference>
<gene>
    <name evidence="2" type="ORF">BP6252_11070</name>
</gene>
<keyword evidence="3" id="KW-1185">Reference proteome</keyword>
<sequence length="161" mass="18631">MKATSNKDVNDRSAWGEVKQEDTEKKVKNQDNLQTSMKEQGEKRQRNEAQEAIRDGMEAEQGDFVDIELAFAYRARSSGKSIKSKAKNAHLYLKFYLPGSIFIPVWVELRGIISTMRLRLQLTPDPPFFSLEDPHPRWDEWAHMLVSPVELDAKEKLKLQL</sequence>
<feature type="compositionally biased region" description="Basic and acidic residues" evidence="1">
    <location>
        <begin position="39"/>
        <end position="57"/>
    </location>
</feature>
<accession>A0A3D8QNZ6</accession>
<dbReference type="STRING" id="1849047.A0A3D8QNZ6"/>
<evidence type="ECO:0000313" key="3">
    <source>
        <dbReference type="Proteomes" id="UP000256645"/>
    </source>
</evidence>
<dbReference type="PANTHER" id="PTHR47348">
    <property type="entry name" value="MEIOTICALLY UP-REGULATED GENE 190 PROTEIN"/>
    <property type="match status" value="1"/>
</dbReference>
<protein>
    <submittedName>
        <fullName evidence="2">Uncharacterized protein</fullName>
    </submittedName>
</protein>
<feature type="region of interest" description="Disordered" evidence="1">
    <location>
        <begin position="1"/>
        <end position="57"/>
    </location>
</feature>
<dbReference type="Pfam" id="PF25669">
    <property type="entry name" value="SMP_MUG190-like"/>
    <property type="match status" value="1"/>
</dbReference>
<organism evidence="2 3">
    <name type="scientific">Coleophoma cylindrospora</name>
    <dbReference type="NCBI Taxonomy" id="1849047"/>
    <lineage>
        <taxon>Eukaryota</taxon>
        <taxon>Fungi</taxon>
        <taxon>Dikarya</taxon>
        <taxon>Ascomycota</taxon>
        <taxon>Pezizomycotina</taxon>
        <taxon>Leotiomycetes</taxon>
        <taxon>Helotiales</taxon>
        <taxon>Dermateaceae</taxon>
        <taxon>Coleophoma</taxon>
    </lineage>
</organism>
<dbReference type="Proteomes" id="UP000256645">
    <property type="component" value="Unassembled WGS sequence"/>
</dbReference>
<comment type="caution">
    <text evidence="2">The sequence shown here is derived from an EMBL/GenBank/DDBJ whole genome shotgun (WGS) entry which is preliminary data.</text>
</comment>
<evidence type="ECO:0000313" key="2">
    <source>
        <dbReference type="EMBL" id="RDW63525.1"/>
    </source>
</evidence>
<reference evidence="2 3" key="1">
    <citation type="journal article" date="2018" name="IMA Fungus">
        <title>IMA Genome-F 9: Draft genome sequence of Annulohypoxylon stygium, Aspergillus mulundensis, Berkeleyomyces basicola (syn. Thielaviopsis basicola), Ceratocystis smalleyi, two Cercospora beticola strains, Coleophoma cylindrospora, Fusarium fracticaudum, Phialophora cf. hyalina, and Morchella septimelata.</title>
        <authorList>
            <person name="Wingfield B.D."/>
            <person name="Bills G.F."/>
            <person name="Dong Y."/>
            <person name="Huang W."/>
            <person name="Nel W.J."/>
            <person name="Swalarsk-Parry B.S."/>
            <person name="Vaghefi N."/>
            <person name="Wilken P.M."/>
            <person name="An Z."/>
            <person name="de Beer Z.W."/>
            <person name="De Vos L."/>
            <person name="Chen L."/>
            <person name="Duong T.A."/>
            <person name="Gao Y."/>
            <person name="Hammerbacher A."/>
            <person name="Kikkert J.R."/>
            <person name="Li Y."/>
            <person name="Li H."/>
            <person name="Li K."/>
            <person name="Li Q."/>
            <person name="Liu X."/>
            <person name="Ma X."/>
            <person name="Naidoo K."/>
            <person name="Pethybridge S.J."/>
            <person name="Sun J."/>
            <person name="Steenkamp E.T."/>
            <person name="van der Nest M.A."/>
            <person name="van Wyk S."/>
            <person name="Wingfield M.J."/>
            <person name="Xiong C."/>
            <person name="Yue Q."/>
            <person name="Zhang X."/>
        </authorList>
    </citation>
    <scope>NUCLEOTIDE SEQUENCE [LARGE SCALE GENOMIC DNA]</scope>
    <source>
        <strain evidence="2 3">BP6252</strain>
    </source>
</reference>